<name>A0A0B7H633_9FLAO</name>
<dbReference type="AlphaFoldDB" id="A0A0B7H633"/>
<dbReference type="GeneID" id="69579717"/>
<gene>
    <name evidence="3" type="ORF">CCAN12_500016</name>
</gene>
<proteinExistence type="predicted"/>
<dbReference type="InterPro" id="IPR026881">
    <property type="entry name" value="WYL_dom"/>
</dbReference>
<dbReference type="PANTHER" id="PTHR34580">
    <property type="match status" value="1"/>
</dbReference>
<evidence type="ECO:0000259" key="2">
    <source>
        <dbReference type="Pfam" id="PF25583"/>
    </source>
</evidence>
<accession>A0A0B7H633</accession>
<dbReference type="PROSITE" id="PS52050">
    <property type="entry name" value="WYL"/>
    <property type="match status" value="1"/>
</dbReference>
<sequence length="309" mass="36992">MKRTTAKESTSRLFKRYIWLIDLISRKQGITYEEINNRWLHSSLNEDEKEFPLRTFHNHREAIAQMFDIDIECDTRNGYKYYISNITDIKQNTLQNWLLNSFTVGNLLQEQKNLHHRILLENVPLGREFLGQIVEAIKENLKLIIHYQGFFHDFAIEAQIHPYCLKIFKQRWYLIAFKEDSHAMRIYALDRIKDLKITDESFSLDNDFDAKDYFENSFGIIVDESISAEKVTIKVEKSKSNFLKSLPLHHSQKEIKTEDNHTIFEYFLRPTYDFRQEILSYGAEIEVISPNWFREEIKEIVNQMQEGYK</sequence>
<dbReference type="PANTHER" id="PTHR34580:SF9">
    <property type="entry name" value="SLL5097 PROTEIN"/>
    <property type="match status" value="1"/>
</dbReference>
<evidence type="ECO:0000313" key="4">
    <source>
        <dbReference type="Proteomes" id="UP000044026"/>
    </source>
</evidence>
<evidence type="ECO:0000313" key="3">
    <source>
        <dbReference type="EMBL" id="CEN33994.1"/>
    </source>
</evidence>
<dbReference type="InterPro" id="IPR057727">
    <property type="entry name" value="WCX_dom"/>
</dbReference>
<dbReference type="RefSeq" id="WP_041999245.1">
    <property type="nucleotide sequence ID" value="NZ_CP022382.1"/>
</dbReference>
<dbReference type="EMBL" id="CDOE01000046">
    <property type="protein sequence ID" value="CEN33994.1"/>
    <property type="molecule type" value="Genomic_DNA"/>
</dbReference>
<dbReference type="InterPro" id="IPR051534">
    <property type="entry name" value="CBASS_pafABC_assoc_protein"/>
</dbReference>
<protein>
    <submittedName>
        <fullName evidence="3">Uncharacterized protein</fullName>
    </submittedName>
</protein>
<evidence type="ECO:0000259" key="1">
    <source>
        <dbReference type="Pfam" id="PF13280"/>
    </source>
</evidence>
<dbReference type="Pfam" id="PF13280">
    <property type="entry name" value="WYL"/>
    <property type="match status" value="1"/>
</dbReference>
<reference evidence="3 4" key="1">
    <citation type="submission" date="2015-01" db="EMBL/GenBank/DDBJ databases">
        <authorList>
            <person name="Xiang T."/>
            <person name="Song Y."/>
            <person name="Huang L."/>
            <person name="Wang B."/>
            <person name="Wu P."/>
        </authorList>
    </citation>
    <scope>NUCLEOTIDE SEQUENCE [LARGE SCALE GENOMIC DNA]</scope>
    <source>
        <strain evidence="3 4">Cc12</strain>
    </source>
</reference>
<dbReference type="Proteomes" id="UP000044026">
    <property type="component" value="Unassembled WGS sequence"/>
</dbReference>
<feature type="domain" description="WYL" evidence="1">
    <location>
        <begin position="129"/>
        <end position="197"/>
    </location>
</feature>
<dbReference type="Pfam" id="PF25583">
    <property type="entry name" value="WCX"/>
    <property type="match status" value="1"/>
</dbReference>
<organism evidence="3 4">
    <name type="scientific">Capnocytophaga canimorsus</name>
    <dbReference type="NCBI Taxonomy" id="28188"/>
    <lineage>
        <taxon>Bacteria</taxon>
        <taxon>Pseudomonadati</taxon>
        <taxon>Bacteroidota</taxon>
        <taxon>Flavobacteriia</taxon>
        <taxon>Flavobacteriales</taxon>
        <taxon>Flavobacteriaceae</taxon>
        <taxon>Capnocytophaga</taxon>
    </lineage>
</organism>
<feature type="domain" description="WCX" evidence="2">
    <location>
        <begin position="228"/>
        <end position="304"/>
    </location>
</feature>